<dbReference type="AlphaFoldDB" id="A0A378VK27"/>
<protein>
    <submittedName>
        <fullName evidence="1">Uncharacterized protein</fullName>
    </submittedName>
</protein>
<keyword evidence="2" id="KW-1185">Reference proteome</keyword>
<gene>
    <name evidence="1" type="ORF">NCTC10616_01001</name>
</gene>
<dbReference type="RefSeq" id="WP_096108871.1">
    <property type="nucleotide sequence ID" value="NZ_UGRO01000002.1"/>
</dbReference>
<accession>A0A378VK27</accession>
<dbReference type="Gene3D" id="3.40.50.1820">
    <property type="entry name" value="alpha/beta hydrolase"/>
    <property type="match status" value="1"/>
</dbReference>
<reference evidence="1 2" key="1">
    <citation type="submission" date="2018-06" db="EMBL/GenBank/DDBJ databases">
        <authorList>
            <consortium name="Pathogen Informatics"/>
            <person name="Doyle S."/>
        </authorList>
    </citation>
    <scope>NUCLEOTIDE SEQUENCE [LARGE SCALE GENOMIC DNA]</scope>
    <source>
        <strain evidence="1 2">NCTC10616</strain>
    </source>
</reference>
<sequence>MPKNPEKVKAVVYYEPGTEFVFPEDDLPSVAASANDAANISLSQSISAERFALLTQMPIVIYLRRLHFGRQPTLGITASD</sequence>
<organism evidence="1 2">
    <name type="scientific">Neisseria lactamica</name>
    <dbReference type="NCBI Taxonomy" id="486"/>
    <lineage>
        <taxon>Bacteria</taxon>
        <taxon>Pseudomonadati</taxon>
        <taxon>Pseudomonadota</taxon>
        <taxon>Betaproteobacteria</taxon>
        <taxon>Neisseriales</taxon>
        <taxon>Neisseriaceae</taxon>
        <taxon>Neisseria</taxon>
    </lineage>
</organism>
<evidence type="ECO:0000313" key="2">
    <source>
        <dbReference type="Proteomes" id="UP000254193"/>
    </source>
</evidence>
<dbReference type="EMBL" id="UGRO01000002">
    <property type="protein sequence ID" value="SUA17335.1"/>
    <property type="molecule type" value="Genomic_DNA"/>
</dbReference>
<proteinExistence type="predicted"/>
<dbReference type="InterPro" id="IPR029058">
    <property type="entry name" value="AB_hydrolase_fold"/>
</dbReference>
<dbReference type="Proteomes" id="UP000254193">
    <property type="component" value="Unassembled WGS sequence"/>
</dbReference>
<name>A0A378VK27_NEILA</name>
<evidence type="ECO:0000313" key="1">
    <source>
        <dbReference type="EMBL" id="SUA17335.1"/>
    </source>
</evidence>